<keyword evidence="2" id="KW-1185">Reference proteome</keyword>
<evidence type="ECO:0000313" key="1">
    <source>
        <dbReference type="EMBL" id="KAK5820132.1"/>
    </source>
</evidence>
<dbReference type="Proteomes" id="UP001358586">
    <property type="component" value="Chromosome 7"/>
</dbReference>
<protein>
    <submittedName>
        <fullName evidence="1">Uncharacterized protein</fullName>
    </submittedName>
</protein>
<comment type="caution">
    <text evidence="1">The sequence shown here is derived from an EMBL/GenBank/DDBJ whole genome shotgun (WGS) entry which is preliminary data.</text>
</comment>
<reference evidence="1 2" key="1">
    <citation type="submission" date="2023-03" db="EMBL/GenBank/DDBJ databases">
        <title>WGS of Gossypium arboreum.</title>
        <authorList>
            <person name="Yu D."/>
        </authorList>
    </citation>
    <scope>NUCLEOTIDE SEQUENCE [LARGE SCALE GENOMIC DNA]</scope>
    <source>
        <tissue evidence="1">Leaf</tissue>
    </source>
</reference>
<dbReference type="EMBL" id="JARKNE010000007">
    <property type="protein sequence ID" value="KAK5820132.1"/>
    <property type="molecule type" value="Genomic_DNA"/>
</dbReference>
<evidence type="ECO:0000313" key="2">
    <source>
        <dbReference type="Proteomes" id="UP001358586"/>
    </source>
</evidence>
<proteinExistence type="predicted"/>
<name>A0ABR0PFQ4_GOSAR</name>
<sequence>MDALKEKGTELKPLLCACMLQEPSKVLIVGGLRKASSWSTSRECVRSCIQESCRGNRSSILL</sequence>
<organism evidence="1 2">
    <name type="scientific">Gossypium arboreum</name>
    <name type="common">Tree cotton</name>
    <name type="synonym">Gossypium nanking</name>
    <dbReference type="NCBI Taxonomy" id="29729"/>
    <lineage>
        <taxon>Eukaryota</taxon>
        <taxon>Viridiplantae</taxon>
        <taxon>Streptophyta</taxon>
        <taxon>Embryophyta</taxon>
        <taxon>Tracheophyta</taxon>
        <taxon>Spermatophyta</taxon>
        <taxon>Magnoliopsida</taxon>
        <taxon>eudicotyledons</taxon>
        <taxon>Gunneridae</taxon>
        <taxon>Pentapetalae</taxon>
        <taxon>rosids</taxon>
        <taxon>malvids</taxon>
        <taxon>Malvales</taxon>
        <taxon>Malvaceae</taxon>
        <taxon>Malvoideae</taxon>
        <taxon>Gossypium</taxon>
    </lineage>
</organism>
<gene>
    <name evidence="1" type="ORF">PVK06_025178</name>
</gene>
<accession>A0ABR0PFQ4</accession>